<dbReference type="SUPFAM" id="SSF54523">
    <property type="entry name" value="Pili subunits"/>
    <property type="match status" value="1"/>
</dbReference>
<evidence type="ECO:0000313" key="3">
    <source>
        <dbReference type="Proteomes" id="UP000001887"/>
    </source>
</evidence>
<protein>
    <recommendedName>
        <fullName evidence="4">General secretion pathway protein H</fullName>
    </recommendedName>
</protein>
<dbReference type="EMBL" id="CP001848">
    <property type="protein sequence ID" value="ADB18328.1"/>
    <property type="molecule type" value="Genomic_DNA"/>
</dbReference>
<dbReference type="Proteomes" id="UP000001887">
    <property type="component" value="Chromosome"/>
</dbReference>
<dbReference type="HOGENOM" id="CLU_1341120_0_0_0"/>
<dbReference type="STRING" id="530564.Psta_3670"/>
<feature type="transmembrane region" description="Helical" evidence="1">
    <location>
        <begin position="34"/>
        <end position="58"/>
    </location>
</feature>
<name>D2QZD6_PIRSD</name>
<keyword evidence="1" id="KW-0812">Transmembrane</keyword>
<dbReference type="NCBIfam" id="TIGR02532">
    <property type="entry name" value="IV_pilin_GFxxxE"/>
    <property type="match status" value="1"/>
</dbReference>
<dbReference type="AlphaFoldDB" id="D2QZD6"/>
<organism evidence="2 3">
    <name type="scientific">Pirellula staleyi (strain ATCC 27377 / DSM 6068 / ICPB 4128)</name>
    <name type="common">Pirella staleyi</name>
    <dbReference type="NCBI Taxonomy" id="530564"/>
    <lineage>
        <taxon>Bacteria</taxon>
        <taxon>Pseudomonadati</taxon>
        <taxon>Planctomycetota</taxon>
        <taxon>Planctomycetia</taxon>
        <taxon>Pirellulales</taxon>
        <taxon>Pirellulaceae</taxon>
        <taxon>Pirellula</taxon>
    </lineage>
</organism>
<dbReference type="KEGG" id="psl:Psta_3670"/>
<proteinExistence type="predicted"/>
<dbReference type="InterPro" id="IPR045584">
    <property type="entry name" value="Pilin-like"/>
</dbReference>
<evidence type="ECO:0000313" key="2">
    <source>
        <dbReference type="EMBL" id="ADB18328.1"/>
    </source>
</evidence>
<evidence type="ECO:0000256" key="1">
    <source>
        <dbReference type="SAM" id="Phobius"/>
    </source>
</evidence>
<reference evidence="2 3" key="1">
    <citation type="journal article" date="2009" name="Stand. Genomic Sci.">
        <title>Complete genome sequence of Pirellula staleyi type strain (ATCC 27377).</title>
        <authorList>
            <person name="Clum A."/>
            <person name="Tindall B.J."/>
            <person name="Sikorski J."/>
            <person name="Ivanova N."/>
            <person name="Mavrommatis K."/>
            <person name="Lucas S."/>
            <person name="Glavina del Rio T."/>
            <person name="Nolan M."/>
            <person name="Chen F."/>
            <person name="Tice H."/>
            <person name="Pitluck S."/>
            <person name="Cheng J.F."/>
            <person name="Chertkov O."/>
            <person name="Brettin T."/>
            <person name="Han C."/>
            <person name="Detter J.C."/>
            <person name="Kuske C."/>
            <person name="Bruce D."/>
            <person name="Goodwin L."/>
            <person name="Ovchinikova G."/>
            <person name="Pati A."/>
            <person name="Mikhailova N."/>
            <person name="Chen A."/>
            <person name="Palaniappan K."/>
            <person name="Land M."/>
            <person name="Hauser L."/>
            <person name="Chang Y.J."/>
            <person name="Jeffries C.D."/>
            <person name="Chain P."/>
            <person name="Rohde M."/>
            <person name="Goker M."/>
            <person name="Bristow J."/>
            <person name="Eisen J.A."/>
            <person name="Markowitz V."/>
            <person name="Hugenholtz P."/>
            <person name="Kyrpides N.C."/>
            <person name="Klenk H.P."/>
            <person name="Lapidus A."/>
        </authorList>
    </citation>
    <scope>NUCLEOTIDE SEQUENCE [LARGE SCALE GENOMIC DNA]</scope>
    <source>
        <strain evidence="3">ATCC 27377 / DSM 6068 / ICPB 4128</strain>
    </source>
</reference>
<keyword evidence="1" id="KW-1133">Transmembrane helix</keyword>
<keyword evidence="3" id="KW-1185">Reference proteome</keyword>
<dbReference type="Gene3D" id="3.30.700.10">
    <property type="entry name" value="Glycoprotein, Type 4 Pilin"/>
    <property type="match status" value="1"/>
</dbReference>
<evidence type="ECO:0008006" key="4">
    <source>
        <dbReference type="Google" id="ProtNLM"/>
    </source>
</evidence>
<dbReference type="InterPro" id="IPR012902">
    <property type="entry name" value="N_methyl_site"/>
</dbReference>
<dbReference type="eggNOG" id="COG4970">
    <property type="taxonomic scope" value="Bacteria"/>
</dbReference>
<accession>D2QZD6</accession>
<sequence>MCFLGWSAIFLQAAQLRRARSVRKPRSSGLRTGFTLVEILLVMAILIVVAAIASPALLNALKDQRLRTGADKVRAEFTRAHVRAMRSGQIQMFRYQLGGSGYQVLPWASGDESIESNQAEMAQSQFLTSGAAQSSPEVPAGGALLPDGVIFAGGDAVLEGRSALVEAETSGFGRSDWSRPILFYPDGSSSDAFVILTGERNVGMRVSLRGLTGSSMVSDIGEVENLMP</sequence>
<keyword evidence="1" id="KW-0472">Membrane</keyword>
<dbReference type="PROSITE" id="PS00409">
    <property type="entry name" value="PROKAR_NTER_METHYL"/>
    <property type="match status" value="1"/>
</dbReference>
<gene>
    <name evidence="2" type="ordered locus">Psta_3670</name>
</gene>